<dbReference type="EMBL" id="CP143788">
    <property type="protein sequence ID" value="WVN89297.1"/>
    <property type="molecule type" value="Genomic_DNA"/>
</dbReference>
<proteinExistence type="predicted"/>
<evidence type="ECO:0000313" key="3">
    <source>
        <dbReference type="Proteomes" id="UP000094043"/>
    </source>
</evidence>
<sequence>MLEPVEAEFAHPPIFTDAQEEAMREEAIEKPIIITQADKEQDGEGQVSVTVPDSDADGSSTIGLQNPTREQFDEMTDIEKGKERIIVPFNEGEAPKQWSRVRKRQLTIYISVLV</sequence>
<reference evidence="2" key="2">
    <citation type="journal article" date="2022" name="Elife">
        <title>Obligate sexual reproduction of a homothallic fungus closely related to the Cryptococcus pathogenic species complex.</title>
        <authorList>
            <person name="Passer A.R."/>
            <person name="Clancey S.A."/>
            <person name="Shea T."/>
            <person name="David-Palma M."/>
            <person name="Averette A.F."/>
            <person name="Boekhout T."/>
            <person name="Porcel B.M."/>
            <person name="Nowrousian M."/>
            <person name="Cuomo C.A."/>
            <person name="Sun S."/>
            <person name="Heitman J."/>
            <person name="Coelho M.A."/>
        </authorList>
    </citation>
    <scope>NUCLEOTIDE SEQUENCE</scope>
    <source>
        <strain evidence="2">CBS 7841</strain>
    </source>
</reference>
<feature type="region of interest" description="Disordered" evidence="1">
    <location>
        <begin position="37"/>
        <end position="66"/>
    </location>
</feature>
<dbReference type="Proteomes" id="UP000094043">
    <property type="component" value="Chromosome 5"/>
</dbReference>
<feature type="compositionally biased region" description="Polar residues" evidence="1">
    <location>
        <begin position="47"/>
        <end position="66"/>
    </location>
</feature>
<gene>
    <name evidence="2" type="ORF">L203_104518</name>
</gene>
<organism evidence="2 3">
    <name type="scientific">Cryptococcus depauperatus CBS 7841</name>
    <dbReference type="NCBI Taxonomy" id="1295531"/>
    <lineage>
        <taxon>Eukaryota</taxon>
        <taxon>Fungi</taxon>
        <taxon>Dikarya</taxon>
        <taxon>Basidiomycota</taxon>
        <taxon>Agaricomycotina</taxon>
        <taxon>Tremellomycetes</taxon>
        <taxon>Tremellales</taxon>
        <taxon>Cryptococcaceae</taxon>
        <taxon>Cryptococcus</taxon>
    </lineage>
</organism>
<accession>A0A1E3IMC2</accession>
<keyword evidence="3" id="KW-1185">Reference proteome</keyword>
<name>A0A1E3IMC2_9TREE</name>
<dbReference type="RefSeq" id="XP_066069997.1">
    <property type="nucleotide sequence ID" value="XM_066213900.1"/>
</dbReference>
<evidence type="ECO:0000313" key="2">
    <source>
        <dbReference type="EMBL" id="WVN89297.1"/>
    </source>
</evidence>
<dbReference type="KEGG" id="cdep:91088728"/>
<dbReference type="GeneID" id="91088728"/>
<reference evidence="2" key="3">
    <citation type="submission" date="2024-01" db="EMBL/GenBank/DDBJ databases">
        <authorList>
            <person name="Coelho M.A."/>
            <person name="David-Palma M."/>
            <person name="Shea T."/>
            <person name="Sun S."/>
            <person name="Cuomo C.A."/>
            <person name="Heitman J."/>
        </authorList>
    </citation>
    <scope>NUCLEOTIDE SEQUENCE</scope>
    <source>
        <strain evidence="2">CBS 7841</strain>
    </source>
</reference>
<dbReference type="VEuPathDB" id="FungiDB:L203_02288"/>
<evidence type="ECO:0000256" key="1">
    <source>
        <dbReference type="SAM" id="MobiDB-lite"/>
    </source>
</evidence>
<dbReference type="OrthoDB" id="2575341at2759"/>
<reference evidence="2" key="1">
    <citation type="submission" date="2016-06" db="EMBL/GenBank/DDBJ databases">
        <authorList>
            <person name="Cuomo C."/>
            <person name="Litvintseva A."/>
            <person name="Heitman J."/>
            <person name="Chen Y."/>
            <person name="Sun S."/>
            <person name="Springer D."/>
            <person name="Dromer F."/>
            <person name="Young S."/>
            <person name="Zeng Q."/>
            <person name="Chapman S."/>
            <person name="Gujja S."/>
            <person name="Saif S."/>
            <person name="Birren B."/>
        </authorList>
    </citation>
    <scope>NUCLEOTIDE SEQUENCE</scope>
    <source>
        <strain evidence="2">CBS 7841</strain>
    </source>
</reference>
<dbReference type="AlphaFoldDB" id="A0A1E3IMC2"/>
<protein>
    <submittedName>
        <fullName evidence="2">Uncharacterized protein</fullName>
    </submittedName>
</protein>